<dbReference type="KEGG" id="bsei:KMZ68_14385"/>
<dbReference type="EMBL" id="CP076135">
    <property type="protein sequence ID" value="QWG16227.1"/>
    <property type="molecule type" value="Genomic_DNA"/>
</dbReference>
<dbReference type="Pfam" id="PF07087">
    <property type="entry name" value="DUF1353"/>
    <property type="match status" value="1"/>
</dbReference>
<dbReference type="InterPro" id="IPR010767">
    <property type="entry name" value="Phage_CGC-2007_Cje0229"/>
</dbReference>
<evidence type="ECO:0000256" key="2">
    <source>
        <dbReference type="SAM" id="Phobius"/>
    </source>
</evidence>
<protein>
    <submittedName>
        <fullName evidence="3">DUF1353 domain-containing protein</fullName>
    </submittedName>
</protein>
<keyword evidence="2" id="KW-1133">Transmembrane helix</keyword>
<evidence type="ECO:0000313" key="4">
    <source>
        <dbReference type="Proteomes" id="UP000680805"/>
    </source>
</evidence>
<feature type="transmembrane region" description="Helical" evidence="2">
    <location>
        <begin position="20"/>
        <end position="39"/>
    </location>
</feature>
<feature type="region of interest" description="Disordered" evidence="1">
    <location>
        <begin position="164"/>
        <end position="193"/>
    </location>
</feature>
<keyword evidence="2" id="KW-0472">Membrane</keyword>
<proteinExistence type="predicted"/>
<dbReference type="RefSeq" id="WP_215611963.1">
    <property type="nucleotide sequence ID" value="NZ_CP076135.1"/>
</dbReference>
<gene>
    <name evidence="3" type="ORF">KMZ68_14385</name>
</gene>
<reference evidence="3" key="1">
    <citation type="submission" date="2021-06" db="EMBL/GenBank/DDBJ databases">
        <title>Bradyrhizobium sp. S2-11-2 Genome sequencing.</title>
        <authorList>
            <person name="Jin L."/>
        </authorList>
    </citation>
    <scope>NUCLEOTIDE SEQUENCE</scope>
    <source>
        <strain evidence="3">S2-11-2</strain>
    </source>
</reference>
<keyword evidence="2" id="KW-0812">Transmembrane</keyword>
<sequence length="221" mass="24556">MPPSSVETIYNLGAGPMRKLGFVVAASLTLAGCVSPYLIAKTGRIGGSVVTMWVGADKFVYVPGGEGKNFAFETASTGRVIAPGLMYTDGGSIPRIAQIFNGLSPWGFGPAYIVHDWIFLRSQLLRRPRARKIQRRGAFRRRERQGWIEADRVRRIRTHPCRSHQNAGRLWTGSRTGARRGNHQQRSRRPDCGWVVEPAGQLRRAPRHPVPYSGGVAKQLR</sequence>
<evidence type="ECO:0000256" key="1">
    <source>
        <dbReference type="SAM" id="MobiDB-lite"/>
    </source>
</evidence>
<dbReference type="AlphaFoldDB" id="A0A975RPW7"/>
<dbReference type="Proteomes" id="UP000680805">
    <property type="component" value="Chromosome"/>
</dbReference>
<feature type="compositionally biased region" description="Basic residues" evidence="1">
    <location>
        <begin position="177"/>
        <end position="187"/>
    </location>
</feature>
<evidence type="ECO:0000313" key="3">
    <source>
        <dbReference type="EMBL" id="QWG16227.1"/>
    </source>
</evidence>
<name>A0A975RPW7_9BRAD</name>
<organism evidence="3 4">
    <name type="scientific">Bradyrhizobium sediminis</name>
    <dbReference type="NCBI Taxonomy" id="2840469"/>
    <lineage>
        <taxon>Bacteria</taxon>
        <taxon>Pseudomonadati</taxon>
        <taxon>Pseudomonadota</taxon>
        <taxon>Alphaproteobacteria</taxon>
        <taxon>Hyphomicrobiales</taxon>
        <taxon>Nitrobacteraceae</taxon>
        <taxon>Bradyrhizobium</taxon>
    </lineage>
</organism>
<accession>A0A975RPW7</accession>